<dbReference type="CDD" id="cd16390">
    <property type="entry name" value="ParB_N_Srx_like"/>
    <property type="match status" value="1"/>
</dbReference>
<keyword evidence="2" id="KW-1185">Reference proteome</keyword>
<dbReference type="AlphaFoldDB" id="A0A7W6JUJ8"/>
<dbReference type="InterPro" id="IPR036086">
    <property type="entry name" value="ParB/Sulfiredoxin_sf"/>
</dbReference>
<evidence type="ECO:0008006" key="3">
    <source>
        <dbReference type="Google" id="ProtNLM"/>
    </source>
</evidence>
<dbReference type="Proteomes" id="UP000557392">
    <property type="component" value="Unassembled WGS sequence"/>
</dbReference>
<dbReference type="InterPro" id="IPR014956">
    <property type="entry name" value="ParBc_2"/>
</dbReference>
<proteinExistence type="predicted"/>
<comment type="caution">
    <text evidence="1">The sequence shown here is derived from an EMBL/GenBank/DDBJ whole genome shotgun (WGS) entry which is preliminary data.</text>
</comment>
<name>A0A7W6JUJ8_9SPHN</name>
<dbReference type="Pfam" id="PF08857">
    <property type="entry name" value="ParBc_2"/>
    <property type="match status" value="1"/>
</dbReference>
<reference evidence="1 2" key="1">
    <citation type="submission" date="2020-08" db="EMBL/GenBank/DDBJ databases">
        <title>Genomic Encyclopedia of Type Strains, Phase IV (KMG-IV): sequencing the most valuable type-strain genomes for metagenomic binning, comparative biology and taxonomic classification.</title>
        <authorList>
            <person name="Goeker M."/>
        </authorList>
    </citation>
    <scope>NUCLEOTIDE SEQUENCE [LARGE SCALE GENOMIC DNA]</scope>
    <source>
        <strain evidence="1 2">DSM 101806</strain>
    </source>
</reference>
<evidence type="ECO:0000313" key="1">
    <source>
        <dbReference type="EMBL" id="MBB4098776.1"/>
    </source>
</evidence>
<sequence length="204" mass="23688">MREPEPFLRPVPIDALRPTQITVGFREVARKRRDWRERAERDGSEFLGRHMIPAVKGPKDRFWIVDAHHLARALHDEGVERVFVRELADLSELPGRAFRTFMDSRGWLHPYDPEGRRLDSRHLPKHVRGLVDDPWRSLAGELRRGGGYAKDPTPYAEFLWADFLRRHIAAKLLEGDFDKALERALDLARRKDAAYLPGWAGPED</sequence>
<dbReference type="Gene3D" id="1.10.8.10">
    <property type="entry name" value="DNA helicase RuvA subunit, C-terminal domain"/>
    <property type="match status" value="1"/>
</dbReference>
<gene>
    <name evidence="1" type="ORF">GGR46_002340</name>
</gene>
<dbReference type="Gene3D" id="3.90.1530.10">
    <property type="entry name" value="Conserved hypothetical protein from pyrococcus furiosus pfu- 392566-001, ParB domain"/>
    <property type="match status" value="1"/>
</dbReference>
<evidence type="ECO:0000313" key="2">
    <source>
        <dbReference type="Proteomes" id="UP000557392"/>
    </source>
</evidence>
<dbReference type="EMBL" id="JACIEH010000002">
    <property type="protein sequence ID" value="MBB4098776.1"/>
    <property type="molecule type" value="Genomic_DNA"/>
</dbReference>
<organism evidence="1 2">
    <name type="scientific">Sphingomonas kyeonggiensis</name>
    <dbReference type="NCBI Taxonomy" id="1268553"/>
    <lineage>
        <taxon>Bacteria</taxon>
        <taxon>Pseudomonadati</taxon>
        <taxon>Pseudomonadota</taxon>
        <taxon>Alphaproteobacteria</taxon>
        <taxon>Sphingomonadales</taxon>
        <taxon>Sphingomonadaceae</taxon>
        <taxon>Sphingomonas</taxon>
    </lineage>
</organism>
<protein>
    <recommendedName>
        <fullName evidence="3">Chromosome partitioning protein ParB</fullName>
    </recommendedName>
</protein>
<dbReference type="RefSeq" id="WP_183997829.1">
    <property type="nucleotide sequence ID" value="NZ_JACIEH010000002.1"/>
</dbReference>
<dbReference type="SUPFAM" id="SSF110849">
    <property type="entry name" value="ParB/Sulfiredoxin"/>
    <property type="match status" value="1"/>
</dbReference>
<dbReference type="InterPro" id="IPR016932">
    <property type="entry name" value="UCP029669"/>
</dbReference>
<dbReference type="PIRSF" id="PIRSF029669">
    <property type="entry name" value="UCP029669"/>
    <property type="match status" value="1"/>
</dbReference>
<accession>A0A7W6JUJ8</accession>